<dbReference type="eggNOG" id="COG0456">
    <property type="taxonomic scope" value="Bacteria"/>
</dbReference>
<accession>N9U1J1</accession>
<dbReference type="SUPFAM" id="SSF55729">
    <property type="entry name" value="Acyl-CoA N-acyltransferases (Nat)"/>
    <property type="match status" value="1"/>
</dbReference>
<proteinExistence type="predicted"/>
<name>N9U1J1_9GAMM</name>
<keyword evidence="1 4" id="KW-0808">Transferase</keyword>
<dbReference type="EMBL" id="APVG01000020">
    <property type="protein sequence ID" value="ENY72175.1"/>
    <property type="molecule type" value="Genomic_DNA"/>
</dbReference>
<gene>
    <name evidence="4" type="ORF">G114_09284</name>
</gene>
<comment type="caution">
    <text evidence="4">The sequence shown here is derived from an EMBL/GenBank/DDBJ whole genome shotgun (WGS) entry which is preliminary data.</text>
</comment>
<evidence type="ECO:0000256" key="2">
    <source>
        <dbReference type="ARBA" id="ARBA00023315"/>
    </source>
</evidence>
<keyword evidence="5" id="KW-1185">Reference proteome</keyword>
<evidence type="ECO:0000256" key="1">
    <source>
        <dbReference type="ARBA" id="ARBA00022679"/>
    </source>
</evidence>
<dbReference type="PANTHER" id="PTHR43877:SF1">
    <property type="entry name" value="ACETYLTRANSFERASE"/>
    <property type="match status" value="1"/>
</dbReference>
<sequence length="141" mass="16324">MRIREAEQADEVALARLFLRERRNTFHWVAGHHFRLEEWAEQSAGERVWLAERGERIVGLVSLWPADRFIHHLYVEEESRGQGVGRALLERALATGSGPASLKVSESNWAAIGFYHRLGWQDDWERGECPLTGPWRRLVLP</sequence>
<dbReference type="InterPro" id="IPR000182">
    <property type="entry name" value="GNAT_dom"/>
</dbReference>
<dbReference type="PATRIC" id="fig|1268237.3.peg.1829"/>
<dbReference type="InterPro" id="IPR050832">
    <property type="entry name" value="Bact_Acetyltransf"/>
</dbReference>
<dbReference type="PROSITE" id="PS51186">
    <property type="entry name" value="GNAT"/>
    <property type="match status" value="1"/>
</dbReference>
<reference evidence="4 5" key="1">
    <citation type="journal article" date="2013" name="Genome Announc.">
        <title>Draft Genome Sequence of the Aeromonas diversa Type Strain.</title>
        <authorList>
            <person name="Farfan M."/>
            <person name="Spataro N."/>
            <person name="Sanglas A."/>
            <person name="Albarral V."/>
            <person name="Loren J.G."/>
            <person name="Bosch E."/>
            <person name="Fuste M.C."/>
        </authorList>
    </citation>
    <scope>NUCLEOTIDE SEQUENCE [LARGE SCALE GENOMIC DNA]</scope>
    <source>
        <strain evidence="4 5">2478-85</strain>
    </source>
</reference>
<feature type="domain" description="N-acetyltransferase" evidence="3">
    <location>
        <begin position="1"/>
        <end position="141"/>
    </location>
</feature>
<protein>
    <submittedName>
        <fullName evidence="4">Acetyltransferase</fullName>
    </submittedName>
</protein>
<dbReference type="Pfam" id="PF00583">
    <property type="entry name" value="Acetyltransf_1"/>
    <property type="match status" value="1"/>
</dbReference>
<dbReference type="CDD" id="cd04301">
    <property type="entry name" value="NAT_SF"/>
    <property type="match status" value="1"/>
</dbReference>
<organism evidence="4 5">
    <name type="scientific">Aeromonas diversa CDC 2478-85</name>
    <dbReference type="NCBI Taxonomy" id="1268237"/>
    <lineage>
        <taxon>Bacteria</taxon>
        <taxon>Pseudomonadati</taxon>
        <taxon>Pseudomonadota</taxon>
        <taxon>Gammaproteobacteria</taxon>
        <taxon>Aeromonadales</taxon>
        <taxon>Aeromonadaceae</taxon>
        <taxon>Aeromonas</taxon>
    </lineage>
</organism>
<dbReference type="AlphaFoldDB" id="N9U1J1"/>
<dbReference type="OrthoDB" id="9789605at2"/>
<dbReference type="InterPro" id="IPR016181">
    <property type="entry name" value="Acyl_CoA_acyltransferase"/>
</dbReference>
<dbReference type="Gene3D" id="3.40.630.30">
    <property type="match status" value="1"/>
</dbReference>
<evidence type="ECO:0000313" key="4">
    <source>
        <dbReference type="EMBL" id="ENY72175.1"/>
    </source>
</evidence>
<dbReference type="Proteomes" id="UP000023775">
    <property type="component" value="Unassembled WGS sequence"/>
</dbReference>
<dbReference type="GO" id="GO:0016747">
    <property type="term" value="F:acyltransferase activity, transferring groups other than amino-acyl groups"/>
    <property type="evidence" value="ECO:0007669"/>
    <property type="project" value="InterPro"/>
</dbReference>
<dbReference type="PANTHER" id="PTHR43877">
    <property type="entry name" value="AMINOALKYLPHOSPHONATE N-ACETYLTRANSFERASE-RELATED-RELATED"/>
    <property type="match status" value="1"/>
</dbReference>
<evidence type="ECO:0000313" key="5">
    <source>
        <dbReference type="Proteomes" id="UP000023775"/>
    </source>
</evidence>
<keyword evidence="2" id="KW-0012">Acyltransferase</keyword>
<evidence type="ECO:0000259" key="3">
    <source>
        <dbReference type="PROSITE" id="PS51186"/>
    </source>
</evidence>
<dbReference type="RefSeq" id="WP_005352244.1">
    <property type="nucleotide sequence ID" value="NZ_APVG01000020.1"/>
</dbReference>